<evidence type="ECO:0000256" key="1">
    <source>
        <dbReference type="RuleBase" id="RU368106"/>
    </source>
</evidence>
<dbReference type="Pfam" id="PF00293">
    <property type="entry name" value="NUDIX"/>
    <property type="match status" value="1"/>
</dbReference>
<evidence type="ECO:0000313" key="3">
    <source>
        <dbReference type="EMBL" id="KAH0902737.1"/>
    </source>
</evidence>
<comment type="cofactor">
    <cofactor evidence="1">
        <name>Mg(2+)</name>
        <dbReference type="ChEBI" id="CHEBI:18420"/>
    </cofactor>
</comment>
<name>A0ABQ8BE39_BRANA</name>
<dbReference type="Gene3D" id="3.90.79.10">
    <property type="entry name" value="Nucleoside Triphosphate Pyrophosphohydrolase"/>
    <property type="match status" value="1"/>
</dbReference>
<dbReference type="SUPFAM" id="SSF55811">
    <property type="entry name" value="Nudix"/>
    <property type="match status" value="1"/>
</dbReference>
<dbReference type="InterPro" id="IPR003293">
    <property type="entry name" value="Nudix_hydrolase6-like"/>
</dbReference>
<comment type="function">
    <text evidence="1">Mediates the hydrolysis of some nucleoside diphosphate derivatives, possibly using both NADH and ADP-ribose as substrates.</text>
</comment>
<evidence type="ECO:0000259" key="2">
    <source>
        <dbReference type="PROSITE" id="PS51462"/>
    </source>
</evidence>
<dbReference type="PANTHER" id="PTHR13994:SF50">
    <property type="entry name" value="NUDIX HYDROLASE 7"/>
    <property type="match status" value="1"/>
</dbReference>
<keyword evidence="1" id="KW-0479">Metal-binding</keyword>
<dbReference type="InterPro" id="IPR000086">
    <property type="entry name" value="NUDIX_hydrolase_dom"/>
</dbReference>
<proteinExistence type="inferred from homology"/>
<accession>A0ABQ8BE39</accession>
<comment type="similarity">
    <text evidence="1">Belongs to the Nudix hydrolase family.</text>
</comment>
<dbReference type="Proteomes" id="UP000824890">
    <property type="component" value="Unassembled WGS sequence"/>
</dbReference>
<dbReference type="PANTHER" id="PTHR13994">
    <property type="entry name" value="NUDIX HYDROLASE RELATED"/>
    <property type="match status" value="1"/>
</dbReference>
<keyword evidence="4" id="KW-1185">Reference proteome</keyword>
<comment type="catalytic activity">
    <reaction evidence="1">
        <text>ADP-D-ribose + H2O = D-ribose 5-phosphate + AMP + 2 H(+)</text>
        <dbReference type="Rhea" id="RHEA:10412"/>
        <dbReference type="ChEBI" id="CHEBI:15377"/>
        <dbReference type="ChEBI" id="CHEBI:15378"/>
        <dbReference type="ChEBI" id="CHEBI:57967"/>
        <dbReference type="ChEBI" id="CHEBI:78346"/>
        <dbReference type="ChEBI" id="CHEBI:456215"/>
        <dbReference type="EC" id="3.6.1.13"/>
    </reaction>
</comment>
<gene>
    <name evidence="3" type="ORF">HID58_042240</name>
</gene>
<dbReference type="EC" id="3.6.1.13" evidence="1"/>
<comment type="catalytic activity">
    <reaction evidence="1">
        <text>NADH + H2O = reduced beta-nicotinamide D-ribonucleotide + AMP + 2 H(+)</text>
        <dbReference type="Rhea" id="RHEA:48868"/>
        <dbReference type="ChEBI" id="CHEBI:15377"/>
        <dbReference type="ChEBI" id="CHEBI:15378"/>
        <dbReference type="ChEBI" id="CHEBI:57945"/>
        <dbReference type="ChEBI" id="CHEBI:90832"/>
        <dbReference type="ChEBI" id="CHEBI:456215"/>
        <dbReference type="EC" id="3.6.1.22"/>
    </reaction>
</comment>
<sequence length="81" mass="9514">MKTFPNPQGEDICDGVAREVEEETGIVADFVELLSFRQSHKAFLNKKSDLFFLSYEIIEQKSEILEAKWMLIKEYVDQPWN</sequence>
<dbReference type="InterPro" id="IPR015797">
    <property type="entry name" value="NUDIX_hydrolase-like_dom_sf"/>
</dbReference>
<organism evidence="3 4">
    <name type="scientific">Brassica napus</name>
    <name type="common">Rape</name>
    <dbReference type="NCBI Taxonomy" id="3708"/>
    <lineage>
        <taxon>Eukaryota</taxon>
        <taxon>Viridiplantae</taxon>
        <taxon>Streptophyta</taxon>
        <taxon>Embryophyta</taxon>
        <taxon>Tracheophyta</taxon>
        <taxon>Spermatophyta</taxon>
        <taxon>Magnoliopsida</taxon>
        <taxon>eudicotyledons</taxon>
        <taxon>Gunneridae</taxon>
        <taxon>Pentapetalae</taxon>
        <taxon>rosids</taxon>
        <taxon>malvids</taxon>
        <taxon>Brassicales</taxon>
        <taxon>Brassicaceae</taxon>
        <taxon>Brassiceae</taxon>
        <taxon>Brassica</taxon>
    </lineage>
</organism>
<comment type="catalytic activity">
    <reaction evidence="1">
        <text>NAD(+) + H2O = beta-nicotinamide D-ribonucleotide + AMP + 2 H(+)</text>
        <dbReference type="Rhea" id="RHEA:11800"/>
        <dbReference type="ChEBI" id="CHEBI:14649"/>
        <dbReference type="ChEBI" id="CHEBI:15377"/>
        <dbReference type="ChEBI" id="CHEBI:15378"/>
        <dbReference type="ChEBI" id="CHEBI:57540"/>
        <dbReference type="ChEBI" id="CHEBI:456215"/>
        <dbReference type="EC" id="3.6.1.22"/>
    </reaction>
</comment>
<reference evidence="3 4" key="1">
    <citation type="submission" date="2021-05" db="EMBL/GenBank/DDBJ databases">
        <title>Genome Assembly of Synthetic Allotetraploid Brassica napus Reveals Homoeologous Exchanges between Subgenomes.</title>
        <authorList>
            <person name="Davis J.T."/>
        </authorList>
    </citation>
    <scope>NUCLEOTIDE SEQUENCE [LARGE SCALE GENOMIC DNA]</scope>
    <source>
        <strain evidence="4">cv. Da-Ae</strain>
        <tissue evidence="3">Seedling</tissue>
    </source>
</reference>
<feature type="domain" description="Nudix hydrolase" evidence="2">
    <location>
        <begin position="1"/>
        <end position="81"/>
    </location>
</feature>
<dbReference type="EMBL" id="JAGKQM010000011">
    <property type="protein sequence ID" value="KAH0902737.1"/>
    <property type="molecule type" value="Genomic_DNA"/>
</dbReference>
<dbReference type="PROSITE" id="PS51462">
    <property type="entry name" value="NUDIX"/>
    <property type="match status" value="1"/>
</dbReference>
<evidence type="ECO:0000313" key="4">
    <source>
        <dbReference type="Proteomes" id="UP000824890"/>
    </source>
</evidence>
<keyword evidence="1" id="KW-0378">Hydrolase</keyword>
<protein>
    <recommendedName>
        <fullName evidence="1">Nudix hydrolase</fullName>
        <shortName evidence="1">AtNUDT</shortName>
        <ecNumber evidence="1">3.6.1.13</ecNumber>
        <ecNumber evidence="1">3.6.1.22</ecNumber>
    </recommendedName>
    <alternativeName>
        <fullName evidence="1">ADP-ribose pyrophosphatase</fullName>
    </alternativeName>
    <alternativeName>
        <fullName evidence="1">NADH pyrophosphatase</fullName>
    </alternativeName>
</protein>
<keyword evidence="1" id="KW-0460">Magnesium</keyword>
<comment type="caution">
    <text evidence="3">The sequence shown here is derived from an EMBL/GenBank/DDBJ whole genome shotgun (WGS) entry which is preliminary data.</text>
</comment>
<dbReference type="EC" id="3.6.1.22" evidence="1"/>